<sequence>MGDDDDRDCVEHVWVLDGAYMRAGRSTLEYGCSRCGAVSVRPANWSGRGGE</sequence>
<protein>
    <submittedName>
        <fullName evidence="1">3-oxoacyl-ACP reductase</fullName>
    </submittedName>
</protein>
<evidence type="ECO:0000313" key="2">
    <source>
        <dbReference type="Proteomes" id="UP000248783"/>
    </source>
</evidence>
<reference evidence="1 2" key="1">
    <citation type="submission" date="2018-06" db="EMBL/GenBank/DDBJ databases">
        <title>Whole genome sequencing of a novel hydrocarbon degrading bacterial strain, PW21 isolated from oil contaminated produced water sample.</title>
        <authorList>
            <person name="Nagkirti P."/>
            <person name="Shaikh A."/>
            <person name="Gowdaman V."/>
            <person name="Engineer A.E."/>
            <person name="Dagar S."/>
            <person name="Dhakephalkar P.K."/>
        </authorList>
    </citation>
    <scope>NUCLEOTIDE SEQUENCE [LARGE SCALE GENOMIC DNA]</scope>
    <source>
        <strain evidence="1 2">PW21</strain>
    </source>
</reference>
<evidence type="ECO:0000313" key="1">
    <source>
        <dbReference type="EMBL" id="PZR55232.1"/>
    </source>
</evidence>
<gene>
    <name evidence="1" type="ORF">DNL40_02355</name>
</gene>
<proteinExistence type="predicted"/>
<accession>A0A2W5WX48</accession>
<organism evidence="1 2">
    <name type="scientific">Xylanimonas oleitrophica</name>
    <dbReference type="NCBI Taxonomy" id="2607479"/>
    <lineage>
        <taxon>Bacteria</taxon>
        <taxon>Bacillati</taxon>
        <taxon>Actinomycetota</taxon>
        <taxon>Actinomycetes</taxon>
        <taxon>Micrococcales</taxon>
        <taxon>Promicromonosporaceae</taxon>
        <taxon>Xylanimonas</taxon>
    </lineage>
</organism>
<dbReference type="AlphaFoldDB" id="A0A2W5WX48"/>
<comment type="caution">
    <text evidence="1">The sequence shown here is derived from an EMBL/GenBank/DDBJ whole genome shotgun (WGS) entry which is preliminary data.</text>
</comment>
<name>A0A2W5WX48_9MICO</name>
<dbReference type="EMBL" id="QKWH01000001">
    <property type="protein sequence ID" value="PZR55232.1"/>
    <property type="molecule type" value="Genomic_DNA"/>
</dbReference>
<dbReference type="Proteomes" id="UP000248783">
    <property type="component" value="Unassembled WGS sequence"/>
</dbReference>
<keyword evidence="2" id="KW-1185">Reference proteome</keyword>